<dbReference type="InterPro" id="IPR029044">
    <property type="entry name" value="Nucleotide-diphossugar_trans"/>
</dbReference>
<dbReference type="EMBL" id="PEXA01000021">
    <property type="protein sequence ID" value="PIU33318.1"/>
    <property type="molecule type" value="Genomic_DNA"/>
</dbReference>
<comment type="caution">
    <text evidence="1">The sequence shown here is derived from an EMBL/GenBank/DDBJ whole genome shotgun (WGS) entry which is preliminary data.</text>
</comment>
<reference evidence="2" key="1">
    <citation type="submission" date="2017-09" db="EMBL/GenBank/DDBJ databases">
        <title>Depth-based differentiation of microbial function through sediment-hosted aquifers and enrichment of novel symbionts in the deep terrestrial subsurface.</title>
        <authorList>
            <person name="Probst A.J."/>
            <person name="Ladd B."/>
            <person name="Jarett J.K."/>
            <person name="Geller-Mcgrath D.E."/>
            <person name="Sieber C.M.K."/>
            <person name="Emerson J.B."/>
            <person name="Anantharaman K."/>
            <person name="Thomas B.C."/>
            <person name="Malmstrom R."/>
            <person name="Stieglmeier M."/>
            <person name="Klingl A."/>
            <person name="Woyke T."/>
            <person name="Ryan C.M."/>
            <person name="Banfield J.F."/>
        </authorList>
    </citation>
    <scope>NUCLEOTIDE SEQUENCE [LARGE SCALE GENOMIC DNA]</scope>
</reference>
<dbReference type="CDD" id="cd04186">
    <property type="entry name" value="GT_2_like_c"/>
    <property type="match status" value="1"/>
</dbReference>
<name>A0A2M6YQA3_9BACT</name>
<dbReference type="Proteomes" id="UP000229559">
    <property type="component" value="Unassembled WGS sequence"/>
</dbReference>
<proteinExistence type="predicted"/>
<dbReference type="PANTHER" id="PTHR43179">
    <property type="entry name" value="RHAMNOSYLTRANSFERASE WBBL"/>
    <property type="match status" value="1"/>
</dbReference>
<evidence type="ECO:0000313" key="1">
    <source>
        <dbReference type="EMBL" id="PIU33318.1"/>
    </source>
</evidence>
<dbReference type="Gene3D" id="3.90.550.10">
    <property type="entry name" value="Spore Coat Polysaccharide Biosynthesis Protein SpsA, Chain A"/>
    <property type="match status" value="1"/>
</dbReference>
<dbReference type="AlphaFoldDB" id="A0A2M6YQA3"/>
<evidence type="ECO:0008006" key="3">
    <source>
        <dbReference type="Google" id="ProtNLM"/>
    </source>
</evidence>
<organism evidence="1 2">
    <name type="scientific">Candidatus Shapirobacteria bacterium CG07_land_8_20_14_0_80_39_12</name>
    <dbReference type="NCBI Taxonomy" id="1974480"/>
    <lineage>
        <taxon>Bacteria</taxon>
        <taxon>Candidatus Shapironibacteriota</taxon>
    </lineage>
</organism>
<protein>
    <recommendedName>
        <fullName evidence="3">Glycosyltransferase 2-like domain-containing protein</fullName>
    </recommendedName>
</protein>
<sequence length="275" mass="31074">MDLSIIIVSFNTKDLLRKCLLSLPPKAETIIVDNGSNDNTVEMLKEMKASCPALKIIFNPKNLGFAKAVNQGIRQVYPERSRGASGKNILLLNSDVVVKKDALAKLLAFVENHPQAGLVGGRLLNPDGSPQGSCFFLPTLWRVVKEFWLGEKGFSVVKKYVPEGKGPSEVEAVTGTVFLIPKKVLAKVGLLDERFFMYFEDLDYCRRVRKAGFKVYYLPEAEFIHFHGQSGKNIPQQTHRWLVESSKIYHGKLNYYLITSIIWLGQKWQKLLKKS</sequence>
<gene>
    <name evidence="1" type="ORF">COT04_00685</name>
</gene>
<evidence type="ECO:0000313" key="2">
    <source>
        <dbReference type="Proteomes" id="UP000229559"/>
    </source>
</evidence>
<dbReference type="PANTHER" id="PTHR43179:SF7">
    <property type="entry name" value="RHAMNOSYLTRANSFERASE WBBL"/>
    <property type="match status" value="1"/>
</dbReference>
<dbReference type="SUPFAM" id="SSF53448">
    <property type="entry name" value="Nucleotide-diphospho-sugar transferases"/>
    <property type="match status" value="1"/>
</dbReference>
<accession>A0A2M6YQA3</accession>
<dbReference type="Pfam" id="PF13641">
    <property type="entry name" value="Glyco_tranf_2_3"/>
    <property type="match status" value="1"/>
</dbReference>